<dbReference type="RefSeq" id="WP_307433229.1">
    <property type="nucleotide sequence ID" value="NZ_JAUSVK010000001.1"/>
</dbReference>
<dbReference type="InterPro" id="IPR032783">
    <property type="entry name" value="AraC_lig"/>
</dbReference>
<evidence type="ECO:0000259" key="4">
    <source>
        <dbReference type="PROSITE" id="PS01124"/>
    </source>
</evidence>
<keyword evidence="3" id="KW-0804">Transcription</keyword>
<dbReference type="PROSITE" id="PS01124">
    <property type="entry name" value="HTH_ARAC_FAMILY_2"/>
    <property type="match status" value="1"/>
</dbReference>
<keyword evidence="1" id="KW-0805">Transcription regulation</keyword>
<organism evidence="5 6">
    <name type="scientific">Labrys monachus</name>
    <dbReference type="NCBI Taxonomy" id="217067"/>
    <lineage>
        <taxon>Bacteria</taxon>
        <taxon>Pseudomonadati</taxon>
        <taxon>Pseudomonadota</taxon>
        <taxon>Alphaproteobacteria</taxon>
        <taxon>Hyphomicrobiales</taxon>
        <taxon>Xanthobacteraceae</taxon>
        <taxon>Labrys</taxon>
    </lineage>
</organism>
<keyword evidence="6" id="KW-1185">Reference proteome</keyword>
<dbReference type="InterPro" id="IPR050204">
    <property type="entry name" value="AraC_XylS_family_regulators"/>
</dbReference>
<name>A0ABU0FKB8_9HYPH</name>
<evidence type="ECO:0000256" key="3">
    <source>
        <dbReference type="ARBA" id="ARBA00023163"/>
    </source>
</evidence>
<dbReference type="InterPro" id="IPR009057">
    <property type="entry name" value="Homeodomain-like_sf"/>
</dbReference>
<dbReference type="Pfam" id="PF12852">
    <property type="entry name" value="Cupin_6"/>
    <property type="match status" value="1"/>
</dbReference>
<dbReference type="SUPFAM" id="SSF46689">
    <property type="entry name" value="Homeodomain-like"/>
    <property type="match status" value="2"/>
</dbReference>
<keyword evidence="2" id="KW-0238">DNA-binding</keyword>
<dbReference type="SUPFAM" id="SSF51215">
    <property type="entry name" value="Regulatory protein AraC"/>
    <property type="match status" value="1"/>
</dbReference>
<dbReference type="Proteomes" id="UP001237448">
    <property type="component" value="Unassembled WGS sequence"/>
</dbReference>
<evidence type="ECO:0000256" key="1">
    <source>
        <dbReference type="ARBA" id="ARBA00023015"/>
    </source>
</evidence>
<feature type="domain" description="HTH araC/xylS-type" evidence="4">
    <location>
        <begin position="229"/>
        <end position="327"/>
    </location>
</feature>
<dbReference type="Gene3D" id="1.10.10.60">
    <property type="entry name" value="Homeodomain-like"/>
    <property type="match status" value="2"/>
</dbReference>
<accession>A0ABU0FKB8</accession>
<evidence type="ECO:0000313" key="5">
    <source>
        <dbReference type="EMBL" id="MDQ0395044.1"/>
    </source>
</evidence>
<dbReference type="Pfam" id="PF12833">
    <property type="entry name" value="HTH_18"/>
    <property type="match status" value="1"/>
</dbReference>
<evidence type="ECO:0000256" key="2">
    <source>
        <dbReference type="ARBA" id="ARBA00023125"/>
    </source>
</evidence>
<dbReference type="InterPro" id="IPR037923">
    <property type="entry name" value="HTH-like"/>
</dbReference>
<dbReference type="PANTHER" id="PTHR46796">
    <property type="entry name" value="HTH-TYPE TRANSCRIPTIONAL ACTIVATOR RHAS-RELATED"/>
    <property type="match status" value="1"/>
</dbReference>
<proteinExistence type="predicted"/>
<dbReference type="InterPro" id="IPR020449">
    <property type="entry name" value="Tscrpt_reg_AraC-type_HTH"/>
</dbReference>
<dbReference type="PRINTS" id="PR00032">
    <property type="entry name" value="HTHARAC"/>
</dbReference>
<evidence type="ECO:0000313" key="6">
    <source>
        <dbReference type="Proteomes" id="UP001237448"/>
    </source>
</evidence>
<dbReference type="EMBL" id="JAUSVK010000001">
    <property type="protein sequence ID" value="MDQ0395044.1"/>
    <property type="molecule type" value="Genomic_DNA"/>
</dbReference>
<sequence>MLDTPPQALPAGKSVAQDVLTSLLSTIRLSASVQFSIMAGGEWQVDADPLTQGLLREGRATMPFHVIAEGECWLKIDGESVAVEAGDILAFPWASRHQLGRGTCGVPIQPGFDLPERPWRAIPVLRYADDPDTRILCGFLQCDLLEFQPLKTALPQLIHIRTKPTGAATWLRAMVRQMVEEIDNPAGGGVSMLPRLTELMFIEILRSQIVSSEPHTAGWLAALSDVSMSRCLSFLHSEPQRQWSLANLALAAGMSRTALAGRFQALIGTSPMKYLRDWRLHLAGVALTTTQDPITKIAYESGYGTEAAFTRAFRRAFGHPPAAWRRMKTEG</sequence>
<dbReference type="PANTHER" id="PTHR46796:SF7">
    <property type="entry name" value="ARAC FAMILY TRANSCRIPTIONAL REGULATOR"/>
    <property type="match status" value="1"/>
</dbReference>
<reference evidence="5 6" key="1">
    <citation type="submission" date="2023-07" db="EMBL/GenBank/DDBJ databases">
        <title>Genomic Encyclopedia of Type Strains, Phase IV (KMG-IV): sequencing the most valuable type-strain genomes for metagenomic binning, comparative biology and taxonomic classification.</title>
        <authorList>
            <person name="Goeker M."/>
        </authorList>
    </citation>
    <scope>NUCLEOTIDE SEQUENCE [LARGE SCALE GENOMIC DNA]</scope>
    <source>
        <strain evidence="5 6">DSM 5896</strain>
    </source>
</reference>
<dbReference type="InterPro" id="IPR018060">
    <property type="entry name" value="HTH_AraC"/>
</dbReference>
<dbReference type="SMART" id="SM00342">
    <property type="entry name" value="HTH_ARAC"/>
    <property type="match status" value="1"/>
</dbReference>
<comment type="caution">
    <text evidence="5">The sequence shown here is derived from an EMBL/GenBank/DDBJ whole genome shotgun (WGS) entry which is preliminary data.</text>
</comment>
<protein>
    <submittedName>
        <fullName evidence="5">AraC-like DNA-binding protein</fullName>
    </submittedName>
</protein>
<gene>
    <name evidence="5" type="ORF">J3R73_004836</name>
</gene>